<feature type="domain" description="Bacterial sugar transferase" evidence="4">
    <location>
        <begin position="20"/>
        <end position="176"/>
    </location>
</feature>
<evidence type="ECO:0000256" key="2">
    <source>
        <dbReference type="ARBA" id="ARBA00023169"/>
    </source>
</evidence>
<reference evidence="6" key="1">
    <citation type="submission" date="2017-08" db="EMBL/GenBank/DDBJ databases">
        <authorList>
            <person name="Varghese N."/>
            <person name="Submissions S."/>
        </authorList>
    </citation>
    <scope>NUCLEOTIDE SEQUENCE [LARGE SCALE GENOMIC DNA]</scope>
    <source>
        <strain evidence="6">JA234</strain>
    </source>
</reference>
<organism evidence="5 6">
    <name type="scientific">Cereibacter ovatus</name>
    <dbReference type="NCBI Taxonomy" id="439529"/>
    <lineage>
        <taxon>Bacteria</taxon>
        <taxon>Pseudomonadati</taxon>
        <taxon>Pseudomonadota</taxon>
        <taxon>Alphaproteobacteria</taxon>
        <taxon>Rhodobacterales</taxon>
        <taxon>Paracoccaceae</taxon>
        <taxon>Cereibacter</taxon>
    </lineage>
</organism>
<comment type="similarity">
    <text evidence="1">Belongs to the bacterial sugar transferase family.</text>
</comment>
<gene>
    <name evidence="5" type="ORF">SAMN05878503_10861</name>
</gene>
<keyword evidence="3" id="KW-1133">Transmembrane helix</keyword>
<sequence length="334" mass="37852">MKLRSKRQIGFRPASEKWYRVYNFTKAAVLILIILPLLVMISGVLLATQGREIFYRGPRLGKDQKVFHIIKFRTLCTSRARELTRDRTLPVDSRIETPLGGLLRETRLDELPQLFNILKGDMNFCGPRPVRAEIAQIERERIPDYDLRFAVKPGLIGPTQAYFGHGASKRLRARMNNRLVTRPVSISAELLLHVQIFMSIMEKLGRKIGGRMFRPIRSASPVRRRDIWLATDSGQRISTVESIGLRRITAPNLPGVAAGERAVLYIRLRSGGLRKARIILSEPEKRGVFNYTAETAFGEFVIERYALGLVVVPPQLGRVRAMDHAANGPKQAYV</sequence>
<keyword evidence="3" id="KW-0812">Transmembrane</keyword>
<feature type="transmembrane region" description="Helical" evidence="3">
    <location>
        <begin position="21"/>
        <end position="46"/>
    </location>
</feature>
<keyword evidence="5" id="KW-0808">Transferase</keyword>
<keyword evidence="6" id="KW-1185">Reference proteome</keyword>
<evidence type="ECO:0000256" key="1">
    <source>
        <dbReference type="ARBA" id="ARBA00006464"/>
    </source>
</evidence>
<dbReference type="PANTHER" id="PTHR30576">
    <property type="entry name" value="COLANIC BIOSYNTHESIS UDP-GLUCOSE LIPID CARRIER TRANSFERASE"/>
    <property type="match status" value="1"/>
</dbReference>
<protein>
    <submittedName>
        <fullName evidence="5">Lipopolysaccharide/colanic/teichoic acid biosynthesis glycosyltransferase</fullName>
    </submittedName>
</protein>
<dbReference type="GO" id="GO:0000271">
    <property type="term" value="P:polysaccharide biosynthetic process"/>
    <property type="evidence" value="ECO:0007669"/>
    <property type="project" value="UniProtKB-KW"/>
</dbReference>
<accession>A0A285CVN0</accession>
<keyword evidence="3" id="KW-0472">Membrane</keyword>
<dbReference type="AlphaFoldDB" id="A0A285CVN0"/>
<evidence type="ECO:0000256" key="3">
    <source>
        <dbReference type="SAM" id="Phobius"/>
    </source>
</evidence>
<dbReference type="PANTHER" id="PTHR30576:SF0">
    <property type="entry name" value="UNDECAPRENYL-PHOSPHATE N-ACETYLGALACTOSAMINYL 1-PHOSPHATE TRANSFERASE-RELATED"/>
    <property type="match status" value="1"/>
</dbReference>
<evidence type="ECO:0000259" key="4">
    <source>
        <dbReference type="Pfam" id="PF02397"/>
    </source>
</evidence>
<evidence type="ECO:0000313" key="6">
    <source>
        <dbReference type="Proteomes" id="UP000219467"/>
    </source>
</evidence>
<dbReference type="Pfam" id="PF02397">
    <property type="entry name" value="Bac_transf"/>
    <property type="match status" value="1"/>
</dbReference>
<evidence type="ECO:0000313" key="5">
    <source>
        <dbReference type="EMBL" id="SNX71108.1"/>
    </source>
</evidence>
<name>A0A285CVN0_9RHOB</name>
<dbReference type="OrthoDB" id="9808602at2"/>
<dbReference type="EMBL" id="OAOQ01000008">
    <property type="protein sequence ID" value="SNX71108.1"/>
    <property type="molecule type" value="Genomic_DNA"/>
</dbReference>
<dbReference type="RefSeq" id="WP_097030645.1">
    <property type="nucleotide sequence ID" value="NZ_OAOQ01000008.1"/>
</dbReference>
<dbReference type="Proteomes" id="UP000219467">
    <property type="component" value="Unassembled WGS sequence"/>
</dbReference>
<dbReference type="InterPro" id="IPR003362">
    <property type="entry name" value="Bact_transf"/>
</dbReference>
<proteinExistence type="inferred from homology"/>
<dbReference type="GO" id="GO:0016780">
    <property type="term" value="F:phosphotransferase activity, for other substituted phosphate groups"/>
    <property type="evidence" value="ECO:0007669"/>
    <property type="project" value="TreeGrafter"/>
</dbReference>
<keyword evidence="2" id="KW-0270">Exopolysaccharide synthesis</keyword>